<organism evidence="1 2">
    <name type="scientific">Undibacterium parvum</name>
    <dbReference type="NCBI Taxonomy" id="401471"/>
    <lineage>
        <taxon>Bacteria</taxon>
        <taxon>Pseudomonadati</taxon>
        <taxon>Pseudomonadota</taxon>
        <taxon>Betaproteobacteria</taxon>
        <taxon>Burkholderiales</taxon>
        <taxon>Oxalobacteraceae</taxon>
        <taxon>Undibacterium</taxon>
    </lineage>
</organism>
<proteinExistence type="predicted"/>
<dbReference type="OrthoDB" id="7860940at2"/>
<name>A0A3S9HN75_9BURK</name>
<dbReference type="RefSeq" id="WP_126128930.1">
    <property type="nucleotide sequence ID" value="NZ_CP034464.1"/>
</dbReference>
<evidence type="ECO:0000313" key="1">
    <source>
        <dbReference type="EMBL" id="AZP13561.1"/>
    </source>
</evidence>
<dbReference type="EMBL" id="CP034464">
    <property type="protein sequence ID" value="AZP13561.1"/>
    <property type="molecule type" value="Genomic_DNA"/>
</dbReference>
<dbReference type="Proteomes" id="UP000275663">
    <property type="component" value="Chromosome"/>
</dbReference>
<gene>
    <name evidence="1" type="ORF">EJN92_17140</name>
</gene>
<dbReference type="KEGG" id="upv:EJN92_17140"/>
<evidence type="ECO:0000313" key="2">
    <source>
        <dbReference type="Proteomes" id="UP000275663"/>
    </source>
</evidence>
<reference evidence="1 2" key="1">
    <citation type="journal article" date="2011" name="Int. J. Syst. Evol. Microbiol.">
        <title>Description of Undibacterium oligocarboniphilum sp. nov., isolated from purified water, and Undibacterium pigrum strain CCUG 49012 as the type strain of Undibacterium parvum sp. nov., and emended descriptions of the genus Undibacterium and the species Undibacterium pigrum.</title>
        <authorList>
            <person name="Eder W."/>
            <person name="Wanner G."/>
            <person name="Ludwig W."/>
            <person name="Busse H.J."/>
            <person name="Ziemke-Kageler F."/>
            <person name="Lang E."/>
        </authorList>
    </citation>
    <scope>NUCLEOTIDE SEQUENCE [LARGE SCALE GENOMIC DNA]</scope>
    <source>
        <strain evidence="1 2">DSM 23061</strain>
    </source>
</reference>
<sequence length="172" mass="19498">MHPIGEMGMEIVARHLQEQAESKAPSHEGDLFGRSAFNRYYYAAYLEVRFGLSGWRPEWKGDMAHAKIPEILRGQVLRTLKTGLRAAERNSDNEVASLCSGGITAARELAQLMDNGRSARVTADYNPEIKVEFRPDTNFRLNTVGVHEARSWPVKARTWVNIISQAWRQVDE</sequence>
<dbReference type="AlphaFoldDB" id="A0A3S9HN75"/>
<accession>A0A3S9HN75</accession>
<protein>
    <submittedName>
        <fullName evidence="1">Uncharacterized protein</fullName>
    </submittedName>
</protein>
<keyword evidence="2" id="KW-1185">Reference proteome</keyword>